<proteinExistence type="predicted"/>
<accession>A0ACC1SC43</accession>
<sequence length="323" mass="35989">MGKRANKRQKTGKASAQAAQPLGAEITNPSLLDDASKDDEERKLESMLFGKAYVPAPLQDNILVVSDDEQEDEPEGAKEFETMLDSDLFFVDDANEAGAGDRPEVDFDMDIAEHDEPEESGEKHSEDGSEDEESDDEEKSEPVASSSKPPQLRKGPAWVDPDDANLEVSLANNKRLRKMRDAPSEDAIGGREYERRLRRQFERINPTPEWAKKARSKLHPTKKRRAAESSDEDEPMDEDLLDTLASTDGILGRRRTALQQGTLSIERLRDANISAPAEGAIKAIQFHPSADVPLLLTASEDRRLRSTDTQIHISKQFISPICR</sequence>
<keyword evidence="2" id="KW-1185">Reference proteome</keyword>
<dbReference type="EMBL" id="JANHOG010001468">
    <property type="protein sequence ID" value="KAJ3536589.1"/>
    <property type="molecule type" value="Genomic_DNA"/>
</dbReference>
<comment type="caution">
    <text evidence="1">The sequence shown here is derived from an EMBL/GenBank/DDBJ whole genome shotgun (WGS) entry which is preliminary data.</text>
</comment>
<gene>
    <name evidence="1" type="ORF">NM688_g6817</name>
</gene>
<organism evidence="1 2">
    <name type="scientific">Phlebia brevispora</name>
    <dbReference type="NCBI Taxonomy" id="194682"/>
    <lineage>
        <taxon>Eukaryota</taxon>
        <taxon>Fungi</taxon>
        <taxon>Dikarya</taxon>
        <taxon>Basidiomycota</taxon>
        <taxon>Agaricomycotina</taxon>
        <taxon>Agaricomycetes</taxon>
        <taxon>Polyporales</taxon>
        <taxon>Meruliaceae</taxon>
        <taxon>Phlebia</taxon>
    </lineage>
</organism>
<protein>
    <submittedName>
        <fullName evidence="1">Uncharacterized protein</fullName>
    </submittedName>
</protein>
<reference evidence="1" key="1">
    <citation type="submission" date="2022-07" db="EMBL/GenBank/DDBJ databases">
        <title>Genome Sequence of Phlebia brevispora.</title>
        <authorList>
            <person name="Buettner E."/>
        </authorList>
    </citation>
    <scope>NUCLEOTIDE SEQUENCE</scope>
    <source>
        <strain evidence="1">MPL23</strain>
    </source>
</reference>
<name>A0ACC1SC43_9APHY</name>
<evidence type="ECO:0000313" key="1">
    <source>
        <dbReference type="EMBL" id="KAJ3536589.1"/>
    </source>
</evidence>
<evidence type="ECO:0000313" key="2">
    <source>
        <dbReference type="Proteomes" id="UP001148662"/>
    </source>
</evidence>
<dbReference type="Proteomes" id="UP001148662">
    <property type="component" value="Unassembled WGS sequence"/>
</dbReference>